<gene>
    <name evidence="2" type="ORF">M2A_1565</name>
</gene>
<name>A0A081BAJ8_9HYPH</name>
<dbReference type="AlphaFoldDB" id="A0A081BAJ8"/>
<dbReference type="Proteomes" id="UP000028702">
    <property type="component" value="Unassembled WGS sequence"/>
</dbReference>
<proteinExistence type="predicted"/>
<sequence length="239" mass="25625">MLRLLDFVDFKSWAGNFVHTGLGLAGVTALALSFHAEALTGGPADAATAPEKGPVLALSAEDRPLASAGAAVGSPLTLASLSSALKAGPVTDTSIRRAALDFAKERKCLATGLYYEARGESYAGRLAVAEVVLNRVASTRYPNSICEVVYQGSERLTGCQFSFTCDGMSKDPSDKLAWRKAQRTAQHVLMGMIREPVIGEGVTHYHADYVNPVWAGQLYKVTKIGRHIFYRNTTSEARS</sequence>
<feature type="domain" description="Cell wall hydrolase SleB" evidence="1">
    <location>
        <begin position="119"/>
        <end position="230"/>
    </location>
</feature>
<protein>
    <submittedName>
        <fullName evidence="2">Cell wall hydrolase SleB</fullName>
    </submittedName>
</protein>
<dbReference type="Pfam" id="PF07486">
    <property type="entry name" value="Hydrolase_2"/>
    <property type="match status" value="1"/>
</dbReference>
<reference evidence="2 3" key="1">
    <citation type="submission" date="2014-07" db="EMBL/GenBank/DDBJ databases">
        <title>Tepidicaulis marinum gen. nov., sp. nov., a novel marine bacterium denitrifying nitrate to nitrous oxide strictly under microaerobic conditions.</title>
        <authorList>
            <person name="Takeuchi M."/>
            <person name="Yamagishi T."/>
            <person name="Kamagata Y."/>
            <person name="Oshima K."/>
            <person name="Hattori M."/>
            <person name="Katayama T."/>
            <person name="Hanada S."/>
            <person name="Tamaki H."/>
            <person name="Marumo K."/>
            <person name="Maeda H."/>
            <person name="Nedachi M."/>
            <person name="Iwasaki W."/>
            <person name="Suwa Y."/>
            <person name="Sakata S."/>
        </authorList>
    </citation>
    <scope>NUCLEOTIDE SEQUENCE [LARGE SCALE GENOMIC DNA]</scope>
    <source>
        <strain evidence="2 3">MA2</strain>
    </source>
</reference>
<dbReference type="InterPro" id="IPR011105">
    <property type="entry name" value="Cell_wall_hydrolase_SleB"/>
</dbReference>
<dbReference type="GO" id="GO:0016787">
    <property type="term" value="F:hydrolase activity"/>
    <property type="evidence" value="ECO:0007669"/>
    <property type="project" value="UniProtKB-KW"/>
</dbReference>
<dbReference type="EMBL" id="BBIO01000006">
    <property type="protein sequence ID" value="GAK45066.1"/>
    <property type="molecule type" value="Genomic_DNA"/>
</dbReference>
<evidence type="ECO:0000313" key="2">
    <source>
        <dbReference type="EMBL" id="GAK45066.1"/>
    </source>
</evidence>
<dbReference type="RefSeq" id="WP_052379299.1">
    <property type="nucleotide sequence ID" value="NZ_BBIO01000006.1"/>
</dbReference>
<keyword evidence="2" id="KW-0378">Hydrolase</keyword>
<dbReference type="InterPro" id="IPR042047">
    <property type="entry name" value="SleB_dom1"/>
</dbReference>
<dbReference type="eggNOG" id="COG3773">
    <property type="taxonomic scope" value="Bacteria"/>
</dbReference>
<organism evidence="2 3">
    <name type="scientific">Tepidicaulis marinus</name>
    <dbReference type="NCBI Taxonomy" id="1333998"/>
    <lineage>
        <taxon>Bacteria</taxon>
        <taxon>Pseudomonadati</taxon>
        <taxon>Pseudomonadota</taxon>
        <taxon>Alphaproteobacteria</taxon>
        <taxon>Hyphomicrobiales</taxon>
        <taxon>Parvibaculaceae</taxon>
        <taxon>Tepidicaulis</taxon>
    </lineage>
</organism>
<evidence type="ECO:0000259" key="1">
    <source>
        <dbReference type="Pfam" id="PF07486"/>
    </source>
</evidence>
<dbReference type="Gene3D" id="1.10.10.2520">
    <property type="entry name" value="Cell wall hydrolase SleB, domain 1"/>
    <property type="match status" value="1"/>
</dbReference>
<accession>A0A081BAJ8</accession>
<evidence type="ECO:0000313" key="3">
    <source>
        <dbReference type="Proteomes" id="UP000028702"/>
    </source>
</evidence>
<comment type="caution">
    <text evidence="2">The sequence shown here is derived from an EMBL/GenBank/DDBJ whole genome shotgun (WGS) entry which is preliminary data.</text>
</comment>
<keyword evidence="3" id="KW-1185">Reference proteome</keyword>